<evidence type="ECO:0000256" key="1">
    <source>
        <dbReference type="ARBA" id="ARBA00008427"/>
    </source>
</evidence>
<proteinExistence type="inferred from homology"/>
<dbReference type="GO" id="GO:0005840">
    <property type="term" value="C:ribosome"/>
    <property type="evidence" value="ECO:0007669"/>
    <property type="project" value="UniProtKB-KW"/>
</dbReference>
<dbReference type="GO" id="GO:0003735">
    <property type="term" value="F:structural constituent of ribosome"/>
    <property type="evidence" value="ECO:0007669"/>
    <property type="project" value="InterPro"/>
</dbReference>
<keyword evidence="3" id="KW-0687">Ribonucleoprotein</keyword>
<dbReference type="InterPro" id="IPR018259">
    <property type="entry name" value="Ribosomal_eL21_CS"/>
</dbReference>
<dbReference type="OrthoDB" id="1539250at2759"/>
<evidence type="ECO:0000256" key="2">
    <source>
        <dbReference type="ARBA" id="ARBA00022980"/>
    </source>
</evidence>
<protein>
    <submittedName>
        <fullName evidence="4">60S ribosomal protein L21</fullName>
    </submittedName>
</protein>
<comment type="similarity">
    <text evidence="1">Belongs to the eukaryotic ribosomal protein eL21 family.</text>
</comment>
<dbReference type="InterPro" id="IPR008991">
    <property type="entry name" value="Translation_prot_SH3-like_sf"/>
</dbReference>
<dbReference type="GO" id="GO:1990904">
    <property type="term" value="C:ribonucleoprotein complex"/>
    <property type="evidence" value="ECO:0007669"/>
    <property type="project" value="UniProtKB-KW"/>
</dbReference>
<keyword evidence="2 4" id="KW-0689">Ribosomal protein</keyword>
<dbReference type="STRING" id="307507.A0A2V0P5L2"/>
<dbReference type="GO" id="GO:0006412">
    <property type="term" value="P:translation"/>
    <property type="evidence" value="ECO:0007669"/>
    <property type="project" value="InterPro"/>
</dbReference>
<gene>
    <name evidence="4" type="ORF">Rsub_07720</name>
</gene>
<dbReference type="AlphaFoldDB" id="A0A2V0P5L2"/>
<dbReference type="PANTHER" id="PTHR20981">
    <property type="entry name" value="60S RIBOSOMAL PROTEIN L21"/>
    <property type="match status" value="1"/>
</dbReference>
<dbReference type="Pfam" id="PF01157">
    <property type="entry name" value="Ribosomal_L21e"/>
    <property type="match status" value="1"/>
</dbReference>
<dbReference type="SUPFAM" id="SSF50104">
    <property type="entry name" value="Translation proteins SH3-like domain"/>
    <property type="match status" value="1"/>
</dbReference>
<dbReference type="PROSITE" id="PS01171">
    <property type="entry name" value="RIBOSOMAL_L21E"/>
    <property type="match status" value="1"/>
</dbReference>
<dbReference type="InParanoid" id="A0A2V0P5L2"/>
<evidence type="ECO:0000313" key="5">
    <source>
        <dbReference type="Proteomes" id="UP000247498"/>
    </source>
</evidence>
<dbReference type="EMBL" id="BDRX01000060">
    <property type="protein sequence ID" value="GBF95136.1"/>
    <property type="molecule type" value="Genomic_DNA"/>
</dbReference>
<keyword evidence="5" id="KW-1185">Reference proteome</keyword>
<dbReference type="Proteomes" id="UP000247498">
    <property type="component" value="Unassembled WGS sequence"/>
</dbReference>
<dbReference type="FunFam" id="6.10.250.3260:FF:000002">
    <property type="entry name" value="60S ribosomal protein L21"/>
    <property type="match status" value="1"/>
</dbReference>
<name>A0A2V0P5L2_9CHLO</name>
<evidence type="ECO:0000256" key="3">
    <source>
        <dbReference type="ARBA" id="ARBA00023274"/>
    </source>
</evidence>
<dbReference type="Gene3D" id="6.10.250.3260">
    <property type="match status" value="1"/>
</dbReference>
<sequence>MPGGQGLRHRTRDLFQRGFRQKGFISLSTYLRVYKVGDYVDIKMNPAVQKGMAFKWYHGKTGVVWNVTKRALGVEVCKTVRGRIIRKRIHVRIEHVQPSRCREDFLRRRETNDAIKHEAKVKGEKPPTLKRAVKGPREGFSLTNVSLETMTAIPYDIIKEGII</sequence>
<dbReference type="FunFam" id="2.30.30.70:FF:000001">
    <property type="entry name" value="60S ribosomal protein L21"/>
    <property type="match status" value="1"/>
</dbReference>
<dbReference type="FunCoup" id="A0A2V0P5L2">
    <property type="interactions" value="1588"/>
</dbReference>
<dbReference type="InterPro" id="IPR036948">
    <property type="entry name" value="Ribosomal_eL21_sf"/>
</dbReference>
<dbReference type="InterPro" id="IPR001147">
    <property type="entry name" value="Ribosomal_eL21"/>
</dbReference>
<organism evidence="4 5">
    <name type="scientific">Raphidocelis subcapitata</name>
    <dbReference type="NCBI Taxonomy" id="307507"/>
    <lineage>
        <taxon>Eukaryota</taxon>
        <taxon>Viridiplantae</taxon>
        <taxon>Chlorophyta</taxon>
        <taxon>core chlorophytes</taxon>
        <taxon>Chlorophyceae</taxon>
        <taxon>CS clade</taxon>
        <taxon>Sphaeropleales</taxon>
        <taxon>Selenastraceae</taxon>
        <taxon>Raphidocelis</taxon>
    </lineage>
</organism>
<accession>A0A2V0P5L2</accession>
<reference evidence="4 5" key="1">
    <citation type="journal article" date="2018" name="Sci. Rep.">
        <title>Raphidocelis subcapitata (=Pseudokirchneriella subcapitata) provides an insight into genome evolution and environmental adaptations in the Sphaeropleales.</title>
        <authorList>
            <person name="Suzuki S."/>
            <person name="Yamaguchi H."/>
            <person name="Nakajima N."/>
            <person name="Kawachi M."/>
        </authorList>
    </citation>
    <scope>NUCLEOTIDE SEQUENCE [LARGE SCALE GENOMIC DNA]</scope>
    <source>
        <strain evidence="4 5">NIES-35</strain>
    </source>
</reference>
<evidence type="ECO:0000313" key="4">
    <source>
        <dbReference type="EMBL" id="GBF95136.1"/>
    </source>
</evidence>
<dbReference type="Gene3D" id="2.30.30.70">
    <property type="entry name" value="Ribosomal protein L21"/>
    <property type="match status" value="1"/>
</dbReference>
<comment type="caution">
    <text evidence="4">The sequence shown here is derived from an EMBL/GenBank/DDBJ whole genome shotgun (WGS) entry which is preliminary data.</text>
</comment>